<dbReference type="SUPFAM" id="SSF55961">
    <property type="entry name" value="Bet v1-like"/>
    <property type="match status" value="1"/>
</dbReference>
<dbReference type="InterPro" id="IPR042160">
    <property type="entry name" value="HD-Zip_IV"/>
</dbReference>
<comment type="caution">
    <text evidence="2">The sequence shown here is derived from an EMBL/GenBank/DDBJ whole genome shotgun (WGS) entry which is preliminary data.</text>
</comment>
<feature type="domain" description="HD-Zip IV C-terminal" evidence="1">
    <location>
        <begin position="1"/>
        <end position="225"/>
    </location>
</feature>
<evidence type="ECO:0000313" key="2">
    <source>
        <dbReference type="EMBL" id="KAI7736437.1"/>
    </source>
</evidence>
<dbReference type="InterPro" id="IPR057993">
    <property type="entry name" value="HD-Zip_IV_C"/>
</dbReference>
<evidence type="ECO:0000313" key="3">
    <source>
        <dbReference type="Proteomes" id="UP001206925"/>
    </source>
</evidence>
<gene>
    <name evidence="2" type="ORF">M8C21_016110</name>
</gene>
<reference evidence="2" key="1">
    <citation type="submission" date="2022-06" db="EMBL/GenBank/DDBJ databases">
        <title>Uncovering the hologenomic basis of an extraordinary plant invasion.</title>
        <authorList>
            <person name="Bieker V.C."/>
            <person name="Martin M.D."/>
            <person name="Gilbert T."/>
            <person name="Hodgins K."/>
            <person name="Battlay P."/>
            <person name="Petersen B."/>
            <person name="Wilson J."/>
        </authorList>
    </citation>
    <scope>NUCLEOTIDE SEQUENCE</scope>
    <source>
        <strain evidence="2">AA19_3_7</strain>
        <tissue evidence="2">Leaf</tissue>
    </source>
</reference>
<dbReference type="Pfam" id="PF25797">
    <property type="entry name" value="PDF2_C"/>
    <property type="match status" value="1"/>
</dbReference>
<sequence length="228" mass="24794">MTWSFGRALGASSYHTWKKIPSKTGYDIRVASRMNLNDPGEPLGAILCAVSSIWLPVSHTVLFDFLRDDNQRNEWDIMSNGGPVQSIANLAKGQDGVNTVSIHTMKSKDSMWMVQDSCTNAYESMVVCARVAVTTMQSILAGCDSSSVSLLPSGFSILPDGIESRPSVITSKADKQSWENGSLLTVGFQILTSDTPTSELSMESMESVNTLISSTLQNIKRGLQCEDQ</sequence>
<keyword evidence="3" id="KW-1185">Reference proteome</keyword>
<dbReference type="AlphaFoldDB" id="A0AAD5GBY8"/>
<protein>
    <recommendedName>
        <fullName evidence="1">HD-Zip IV C-terminal domain-containing protein</fullName>
    </recommendedName>
</protein>
<dbReference type="Proteomes" id="UP001206925">
    <property type="component" value="Unassembled WGS sequence"/>
</dbReference>
<evidence type="ECO:0000259" key="1">
    <source>
        <dbReference type="Pfam" id="PF25797"/>
    </source>
</evidence>
<organism evidence="2 3">
    <name type="scientific">Ambrosia artemisiifolia</name>
    <name type="common">Common ragweed</name>
    <dbReference type="NCBI Taxonomy" id="4212"/>
    <lineage>
        <taxon>Eukaryota</taxon>
        <taxon>Viridiplantae</taxon>
        <taxon>Streptophyta</taxon>
        <taxon>Embryophyta</taxon>
        <taxon>Tracheophyta</taxon>
        <taxon>Spermatophyta</taxon>
        <taxon>Magnoliopsida</taxon>
        <taxon>eudicotyledons</taxon>
        <taxon>Gunneridae</taxon>
        <taxon>Pentapetalae</taxon>
        <taxon>asterids</taxon>
        <taxon>campanulids</taxon>
        <taxon>Asterales</taxon>
        <taxon>Asteraceae</taxon>
        <taxon>Asteroideae</taxon>
        <taxon>Heliantheae alliance</taxon>
        <taxon>Heliantheae</taxon>
        <taxon>Ambrosia</taxon>
    </lineage>
</organism>
<proteinExistence type="predicted"/>
<dbReference type="PANTHER" id="PTHR45654">
    <property type="entry name" value="HOMEOBOX-LEUCINE ZIPPER PROTEIN MERISTEM L1"/>
    <property type="match status" value="1"/>
</dbReference>
<name>A0AAD5GBY8_AMBAR</name>
<dbReference type="PANTHER" id="PTHR45654:SF24">
    <property type="entry name" value="HOMEOBOX-LEUCINE ZIPPER PROTEIN GLABRA 2"/>
    <property type="match status" value="1"/>
</dbReference>
<dbReference type="EMBL" id="JAMZMK010009276">
    <property type="protein sequence ID" value="KAI7736437.1"/>
    <property type="molecule type" value="Genomic_DNA"/>
</dbReference>
<accession>A0AAD5GBY8</accession>